<sequence>MVMKEERIIVTFETDVLRARRAGREMAHSLGFDEIGAGEIETAISELATNLIKHAAKYGEIILIPLNDEGRTGIEVRSEDKGRGIKNIEMAMKEGGSTAGTLGIGLSGVKRLMDEFSIESQAGKGTTVVARKWLLKDASQGMKFSVFARPRIGEDVSGDAYFIKRFSSYVIFSVIDVLGHGRDAHDVALSVLKILEDNYTEPLAKIIDICHTGLRHTRGAAMALCRVNFKLKKFEHVGIGNVETRVFGATEPVEPFFFNGTLGMAMENYRVIEYPYIEGMAIVLFSDGISRRFDLSQQMLTKTPQEIAKFIFDNYARDTDDATVLVAK</sequence>
<dbReference type="SUPFAM" id="SSF81606">
    <property type="entry name" value="PP2C-like"/>
    <property type="match status" value="1"/>
</dbReference>
<dbReference type="SUPFAM" id="SSF55874">
    <property type="entry name" value="ATPase domain of HSP90 chaperone/DNA topoisomerase II/histidine kinase"/>
    <property type="match status" value="1"/>
</dbReference>
<dbReference type="Gene3D" id="3.30.565.10">
    <property type="entry name" value="Histidine kinase-like ATPase, C-terminal domain"/>
    <property type="match status" value="1"/>
</dbReference>
<dbReference type="InterPro" id="IPR001932">
    <property type="entry name" value="PPM-type_phosphatase-like_dom"/>
</dbReference>
<evidence type="ECO:0000313" key="2">
    <source>
        <dbReference type="EMBL" id="SNQ62044.1"/>
    </source>
</evidence>
<gene>
    <name evidence="2" type="ORF">MNV_560090</name>
</gene>
<dbReference type="PANTHER" id="PTHR35801:SF1">
    <property type="entry name" value="PHOSPHOSERINE PHOSPHATASE RSBX"/>
    <property type="match status" value="1"/>
</dbReference>
<dbReference type="Pfam" id="PF13581">
    <property type="entry name" value="HATPase_c_2"/>
    <property type="match status" value="1"/>
</dbReference>
<proteinExistence type="predicted"/>
<keyword evidence="3" id="KW-1185">Reference proteome</keyword>
<dbReference type="PANTHER" id="PTHR35801">
    <property type="entry name" value="PHOSPHOSERINE PHOSPHATASE RSBX"/>
    <property type="match status" value="1"/>
</dbReference>
<protein>
    <submittedName>
        <fullName evidence="2">Putative anti-sigma regulatory factor, serine/threonine protein kinase</fullName>
    </submittedName>
</protein>
<keyword evidence="2" id="KW-0808">Transferase</keyword>
<dbReference type="EMBL" id="FZMP01000203">
    <property type="protein sequence ID" value="SNQ62044.1"/>
    <property type="molecule type" value="Genomic_DNA"/>
</dbReference>
<name>A0A284VRY5_9EURY</name>
<dbReference type="Proteomes" id="UP000218615">
    <property type="component" value="Unassembled WGS sequence"/>
</dbReference>
<dbReference type="Pfam" id="PF07228">
    <property type="entry name" value="SpoIIE"/>
    <property type="match status" value="1"/>
</dbReference>
<keyword evidence="2" id="KW-0723">Serine/threonine-protein kinase</keyword>
<dbReference type="InterPro" id="IPR039248">
    <property type="entry name" value="Ptase_RsbX"/>
</dbReference>
<dbReference type="GO" id="GO:0004674">
    <property type="term" value="F:protein serine/threonine kinase activity"/>
    <property type="evidence" value="ECO:0007669"/>
    <property type="project" value="UniProtKB-KW"/>
</dbReference>
<dbReference type="CDD" id="cd16934">
    <property type="entry name" value="HATPase_RsbT-like"/>
    <property type="match status" value="1"/>
</dbReference>
<dbReference type="InterPro" id="IPR003594">
    <property type="entry name" value="HATPase_dom"/>
</dbReference>
<dbReference type="Gene3D" id="3.60.40.10">
    <property type="entry name" value="PPM-type phosphatase domain"/>
    <property type="match status" value="1"/>
</dbReference>
<feature type="domain" description="PPM-type phosphatase" evidence="1">
    <location>
        <begin position="141"/>
        <end position="328"/>
    </location>
</feature>
<evidence type="ECO:0000259" key="1">
    <source>
        <dbReference type="SMART" id="SM00331"/>
    </source>
</evidence>
<evidence type="ECO:0000313" key="3">
    <source>
        <dbReference type="Proteomes" id="UP000218615"/>
    </source>
</evidence>
<reference evidence="3" key="1">
    <citation type="submission" date="2017-06" db="EMBL/GenBank/DDBJ databases">
        <authorList>
            <person name="Cremers G."/>
        </authorList>
    </citation>
    <scope>NUCLEOTIDE SEQUENCE [LARGE SCALE GENOMIC DNA]</scope>
</reference>
<dbReference type="InterPro" id="IPR036890">
    <property type="entry name" value="HATPase_C_sf"/>
</dbReference>
<organism evidence="2 3">
    <name type="scientific">Candidatus Methanoperedens nitratireducens</name>
    <dbReference type="NCBI Taxonomy" id="1392998"/>
    <lineage>
        <taxon>Archaea</taxon>
        <taxon>Methanobacteriati</taxon>
        <taxon>Methanobacteriota</taxon>
        <taxon>Stenosarchaea group</taxon>
        <taxon>Methanomicrobia</taxon>
        <taxon>Methanosarcinales</taxon>
        <taxon>ANME-2 cluster</taxon>
        <taxon>Candidatus Methanoperedentaceae</taxon>
        <taxon>Candidatus Methanoperedens</taxon>
    </lineage>
</organism>
<dbReference type="SMART" id="SM00331">
    <property type="entry name" value="PP2C_SIG"/>
    <property type="match status" value="1"/>
</dbReference>
<accession>A0A284VRY5</accession>
<dbReference type="InterPro" id="IPR036457">
    <property type="entry name" value="PPM-type-like_dom_sf"/>
</dbReference>
<dbReference type="AlphaFoldDB" id="A0A284VRY5"/>
<keyword evidence="2" id="KW-0418">Kinase</keyword>